<dbReference type="Proteomes" id="UP000092650">
    <property type="component" value="Chromosome"/>
</dbReference>
<keyword evidence="2" id="KW-1185">Reference proteome</keyword>
<organism evidence="1 2">
    <name type="scientific">Planococcus plakortidis</name>
    <dbReference type="NCBI Taxonomy" id="1038856"/>
    <lineage>
        <taxon>Bacteria</taxon>
        <taxon>Bacillati</taxon>
        <taxon>Bacillota</taxon>
        <taxon>Bacilli</taxon>
        <taxon>Bacillales</taxon>
        <taxon>Caryophanaceae</taxon>
        <taxon>Planococcus</taxon>
    </lineage>
</organism>
<dbReference type="InterPro" id="IPR025352">
    <property type="entry name" value="DUF4256"/>
</dbReference>
<gene>
    <name evidence="1" type="ORF">BBI15_11330</name>
</gene>
<reference evidence="1" key="1">
    <citation type="submission" date="2016-10" db="EMBL/GenBank/DDBJ databases">
        <authorList>
            <person name="See-Too W.S."/>
        </authorList>
    </citation>
    <scope>NUCLEOTIDE SEQUENCE [LARGE SCALE GENOMIC DNA]</scope>
    <source>
        <strain evidence="1">DSM 23997</strain>
    </source>
</reference>
<dbReference type="RefSeq" id="WP_068871069.1">
    <property type="nucleotide sequence ID" value="NZ_CP016539.2"/>
</dbReference>
<dbReference type="AlphaFoldDB" id="A0A1C7EBG5"/>
<evidence type="ECO:0000313" key="1">
    <source>
        <dbReference type="EMBL" id="ANU20762.1"/>
    </source>
</evidence>
<accession>A0A1C7EBG5</accession>
<dbReference type="OrthoDB" id="8442276at2"/>
<evidence type="ECO:0008006" key="3">
    <source>
        <dbReference type="Google" id="ProtNLM"/>
    </source>
</evidence>
<evidence type="ECO:0000313" key="2">
    <source>
        <dbReference type="Proteomes" id="UP000092650"/>
    </source>
</evidence>
<name>A0A1C7EBG5_9BACL</name>
<dbReference type="KEGG" id="ppla:BBI15_11330"/>
<dbReference type="EMBL" id="CP016539">
    <property type="protein sequence ID" value="ANU20762.1"/>
    <property type="molecule type" value="Genomic_DNA"/>
</dbReference>
<protein>
    <recommendedName>
        <fullName evidence="3">DUF4256 domain-containing protein</fullName>
    </recommendedName>
</protein>
<dbReference type="Pfam" id="PF14066">
    <property type="entry name" value="DUF4256"/>
    <property type="match status" value="1"/>
</dbReference>
<sequence>MAQPQEFLSDEQRRTLLEILKQRFEENEQRHEKMGWDNVLLKLDENPEKLFVLHKMEETGGEPDVIGYEAETGMFLFCDCSKESPAGRRSLCYDRAALESRKKNKPESSAVDRAAEIGIELLTEEQYRLLQTLGEFDLKTSSWLETPQEIRERGGAIFGDCRYGQVFVYHNGADSYYAARGFRGILKV</sequence>
<proteinExistence type="predicted"/>